<feature type="region of interest" description="Disordered" evidence="2">
    <location>
        <begin position="934"/>
        <end position="990"/>
    </location>
</feature>
<evidence type="ECO:0000256" key="1">
    <source>
        <dbReference type="SAM" id="Coils"/>
    </source>
</evidence>
<organism evidence="3 4">
    <name type="scientific">Dufourea novaeangliae</name>
    <name type="common">Sweat bee</name>
    <dbReference type="NCBI Taxonomy" id="178035"/>
    <lineage>
        <taxon>Eukaryota</taxon>
        <taxon>Metazoa</taxon>
        <taxon>Ecdysozoa</taxon>
        <taxon>Arthropoda</taxon>
        <taxon>Hexapoda</taxon>
        <taxon>Insecta</taxon>
        <taxon>Pterygota</taxon>
        <taxon>Neoptera</taxon>
        <taxon>Endopterygota</taxon>
        <taxon>Hymenoptera</taxon>
        <taxon>Apocrita</taxon>
        <taxon>Aculeata</taxon>
        <taxon>Apoidea</taxon>
        <taxon>Anthophila</taxon>
        <taxon>Halictidae</taxon>
        <taxon>Rophitinae</taxon>
        <taxon>Dufourea</taxon>
    </lineage>
</organism>
<proteinExistence type="predicted"/>
<feature type="region of interest" description="Disordered" evidence="2">
    <location>
        <begin position="613"/>
        <end position="641"/>
    </location>
</feature>
<evidence type="ECO:0000313" key="4">
    <source>
        <dbReference type="Proteomes" id="UP000076502"/>
    </source>
</evidence>
<feature type="region of interest" description="Disordered" evidence="2">
    <location>
        <begin position="559"/>
        <end position="599"/>
    </location>
</feature>
<evidence type="ECO:0000313" key="3">
    <source>
        <dbReference type="EMBL" id="KZC10202.1"/>
    </source>
</evidence>
<reference evidence="3 4" key="1">
    <citation type="submission" date="2015-07" db="EMBL/GenBank/DDBJ databases">
        <title>The genome of Dufourea novaeangliae.</title>
        <authorList>
            <person name="Pan H."/>
            <person name="Kapheim K."/>
        </authorList>
    </citation>
    <scope>NUCLEOTIDE SEQUENCE [LARGE SCALE GENOMIC DNA]</scope>
    <source>
        <strain evidence="3">0120121106</strain>
        <tissue evidence="3">Whole body</tissue>
    </source>
</reference>
<accession>A0A154PEB1</accession>
<keyword evidence="4" id="KW-1185">Reference proteome</keyword>
<sequence>MDSTKLGGPAPTSPRAHSPAMPTYSATTTATATTTTTAATDGAIDYVIGDYMERLGTRLNILETELKYAWRALDLLSQEYIKMWERLEKLEGLLYEQQTVISQLIEFYTGGGGGGGGSSHETVNVVEQTLASQQGTVGELDAIAKSIGASMGIEETNALREKIAHQELARMHGLTQDSSTAAAVVTDMHRNVRNLDALETLAEESNIPDEAFYRSLNNAYREDLICGDTSRPTSQLGMIWEEAEDEDINGKKDADASCIFEKAVAKEKELEELTSKPTKEEIQEAAIQKKDEADEDEGEVFSAEDYKSYRGNTPCVSEQDLAQLSRLSSIDQVALEKLHELDRLTSKLQKDSQNLIELQSQLTDSPKRQYNSEAEAKLAEEASSIDEQLRKIYAETDVDSWTFSKSPGSTGRSISRVSTDSGLATDGDFTTRSISPRLTSTSRTNLDSISNAYTPPRLSYTSTVREKSPEPVIQIPIDVGSFAKSYAENKELTDLMVESFVAVTCASPTIYSTTMDKVPSPTLSAGSVHSVHSVHSVQSLRTRQDGYFGSAARLNLEFQESRTPPSPSPSSPPPPAPRDSAETFLMPGSDQRDVDMKRTQSPTFLRSAEKLASLEQGRLSPRTPHSPKSPRVSPKHIIKPGSVANIVAAKSDSGLSSMSGWSSLDKSPSSPKSTISRMLTSYSMDHARSTLIPTTSTIRSASPIPPLPETTTTVITQEPLYDTPEGRDQFASAAAMVTSHSYAITMNHLSNYAIMKTPTTKDDYNFVPPPAPIATTCQSPKKRTRHQTLQHTYDSVPPGCTLDYVFRSDQPAIYSVAGSNRQQAITSVYTSGSGSYGPKTTTTAFYSDSMEQYNSYQENFGSVQYTESSGVVHVKKPLRSSVYSDGLTNHESYKAALYRTMFPTGNITDALSYYPTSANLPRTETNENSWLNSMEDQIPHDSTSSSIRSLTSDLHGPKIPSTAGLPESPVSSHVCEPELPAGLPTTVSAV</sequence>
<feature type="compositionally biased region" description="Low complexity" evidence="2">
    <location>
        <begin position="941"/>
        <end position="954"/>
    </location>
</feature>
<feature type="compositionally biased region" description="Pro residues" evidence="2">
    <location>
        <begin position="564"/>
        <end position="577"/>
    </location>
</feature>
<dbReference type="Proteomes" id="UP000076502">
    <property type="component" value="Unassembled WGS sequence"/>
</dbReference>
<dbReference type="OrthoDB" id="10053234at2759"/>
<dbReference type="AlphaFoldDB" id="A0A154PEB1"/>
<keyword evidence="1" id="KW-0175">Coiled coil</keyword>
<feature type="region of interest" description="Disordered" evidence="2">
    <location>
        <begin position="653"/>
        <end position="675"/>
    </location>
</feature>
<feature type="coiled-coil region" evidence="1">
    <location>
        <begin position="341"/>
        <end position="391"/>
    </location>
</feature>
<evidence type="ECO:0000256" key="2">
    <source>
        <dbReference type="SAM" id="MobiDB-lite"/>
    </source>
</evidence>
<feature type="compositionally biased region" description="Low complexity" evidence="2">
    <location>
        <begin position="653"/>
        <end position="673"/>
    </location>
</feature>
<dbReference type="STRING" id="178035.A0A154PEB1"/>
<feature type="region of interest" description="Disordered" evidence="2">
    <location>
        <begin position="404"/>
        <end position="452"/>
    </location>
</feature>
<name>A0A154PEB1_DUFNO</name>
<gene>
    <name evidence="3" type="ORF">WN55_01185</name>
</gene>
<dbReference type="EMBL" id="KQ434886">
    <property type="protein sequence ID" value="KZC10202.1"/>
    <property type="molecule type" value="Genomic_DNA"/>
</dbReference>
<protein>
    <submittedName>
        <fullName evidence="3">Uncharacterized protein</fullName>
    </submittedName>
</protein>
<feature type="region of interest" description="Disordered" evidence="2">
    <location>
        <begin position="1"/>
        <end position="25"/>
    </location>
</feature>